<evidence type="ECO:0000313" key="2">
    <source>
        <dbReference type="Proteomes" id="UP001296873"/>
    </source>
</evidence>
<evidence type="ECO:0000313" key="1">
    <source>
        <dbReference type="EMBL" id="MBK1666465.1"/>
    </source>
</evidence>
<proteinExistence type="predicted"/>
<dbReference type="RefSeq" id="WP_200338479.1">
    <property type="nucleotide sequence ID" value="NZ_NRRL01000001.1"/>
</dbReference>
<keyword evidence="2" id="KW-1185">Reference proteome</keyword>
<comment type="caution">
    <text evidence="1">The sequence shown here is derived from an EMBL/GenBank/DDBJ whole genome shotgun (WGS) entry which is preliminary data.</text>
</comment>
<accession>A0ABS1D7Z3</accession>
<dbReference type="Proteomes" id="UP001296873">
    <property type="component" value="Unassembled WGS sequence"/>
</dbReference>
<name>A0ABS1D7Z3_9PROT</name>
<dbReference type="EMBL" id="NRRL01000001">
    <property type="protein sequence ID" value="MBK1666465.1"/>
    <property type="molecule type" value="Genomic_DNA"/>
</dbReference>
<protein>
    <recommendedName>
        <fullName evidence="3">Peptidase C51 domain-containing protein</fullName>
    </recommendedName>
</protein>
<evidence type="ECO:0008006" key="3">
    <source>
        <dbReference type="Google" id="ProtNLM"/>
    </source>
</evidence>
<gene>
    <name evidence="1" type="ORF">CKO28_00225</name>
</gene>
<organism evidence="1 2">
    <name type="scientific">Rhodovibrio sodomensis</name>
    <dbReference type="NCBI Taxonomy" id="1088"/>
    <lineage>
        <taxon>Bacteria</taxon>
        <taxon>Pseudomonadati</taxon>
        <taxon>Pseudomonadota</taxon>
        <taxon>Alphaproteobacteria</taxon>
        <taxon>Rhodospirillales</taxon>
        <taxon>Rhodovibrionaceae</taxon>
        <taxon>Rhodovibrio</taxon>
    </lineage>
</organism>
<reference evidence="1 2" key="1">
    <citation type="journal article" date="2020" name="Microorganisms">
        <title>Osmotic Adaptation and Compatible Solute Biosynthesis of Phototrophic Bacteria as Revealed from Genome Analyses.</title>
        <authorList>
            <person name="Imhoff J.F."/>
            <person name="Rahn T."/>
            <person name="Kunzel S."/>
            <person name="Keller A."/>
            <person name="Neulinger S.C."/>
        </authorList>
    </citation>
    <scope>NUCLEOTIDE SEQUENCE [LARGE SCALE GENOMIC DNA]</scope>
    <source>
        <strain evidence="1 2">DSM 9895</strain>
    </source>
</reference>
<sequence length="176" mass="19857">MTGRDRLIAAAGELRAYLVPHWAAWKKQRGCQDDPCLSHGMCRFSSAFLLLALSARWPSGRWRVHQGMADFCPTDPGVIGREMSRPGGIRDPQGHWHDHCWVVGRVDGSSVIVDLTADQFGHSPVIVTGADDPRYRRNWKDAFTRRHLRDVEHRARGWFERCPAPPANTRGTCVCS</sequence>